<comment type="caution">
    <text evidence="1">The sequence shown here is derived from an EMBL/GenBank/DDBJ whole genome shotgun (WGS) entry which is preliminary data.</text>
</comment>
<name>A0A512NRZ5_9HYPH</name>
<proteinExistence type="predicted"/>
<dbReference type="RefSeq" id="WP_147157012.1">
    <property type="nucleotide sequence ID" value="NZ_BKAJ01000249.1"/>
</dbReference>
<dbReference type="AlphaFoldDB" id="A0A512NRZ5"/>
<evidence type="ECO:0000313" key="2">
    <source>
        <dbReference type="Proteomes" id="UP000321058"/>
    </source>
</evidence>
<keyword evidence="2" id="KW-1185">Reference proteome</keyword>
<reference evidence="1 2" key="1">
    <citation type="submission" date="2019-07" db="EMBL/GenBank/DDBJ databases">
        <title>Whole genome shotgun sequence of Reyranella soli NBRC 108950.</title>
        <authorList>
            <person name="Hosoyama A."/>
            <person name="Uohara A."/>
            <person name="Ohji S."/>
            <person name="Ichikawa N."/>
        </authorList>
    </citation>
    <scope>NUCLEOTIDE SEQUENCE [LARGE SCALE GENOMIC DNA]</scope>
    <source>
        <strain evidence="1 2">NBRC 108950</strain>
    </source>
</reference>
<sequence length="75" mass="8293">MTQTAPPRTFADLEPAGLEMAVTCQKCGHWAVIDDKAPKLRNQRIAGRRYRCAQCGAIGLPSLGTRRLAKRLAER</sequence>
<dbReference type="Proteomes" id="UP000321058">
    <property type="component" value="Unassembled WGS sequence"/>
</dbReference>
<dbReference type="OrthoDB" id="7361081at2"/>
<evidence type="ECO:0000313" key="1">
    <source>
        <dbReference type="EMBL" id="GEP61721.1"/>
    </source>
</evidence>
<organism evidence="1 2">
    <name type="scientific">Reyranella soli</name>
    <dbReference type="NCBI Taxonomy" id="1230389"/>
    <lineage>
        <taxon>Bacteria</taxon>
        <taxon>Pseudomonadati</taxon>
        <taxon>Pseudomonadota</taxon>
        <taxon>Alphaproteobacteria</taxon>
        <taxon>Hyphomicrobiales</taxon>
        <taxon>Reyranellaceae</taxon>
        <taxon>Reyranella</taxon>
    </lineage>
</organism>
<protein>
    <submittedName>
        <fullName evidence="1">Uncharacterized protein</fullName>
    </submittedName>
</protein>
<accession>A0A512NRZ5</accession>
<gene>
    <name evidence="1" type="ORF">RSO01_88870</name>
</gene>
<dbReference type="EMBL" id="BKAJ01000249">
    <property type="protein sequence ID" value="GEP61721.1"/>
    <property type="molecule type" value="Genomic_DNA"/>
</dbReference>